<dbReference type="PANTHER" id="PTHR14955">
    <property type="entry name" value="RETINOIC ACID INDUCED 1/TRANSCRIPTION FACTOR 20"/>
    <property type="match status" value="1"/>
</dbReference>
<dbReference type="PROSITE" id="PS51805">
    <property type="entry name" value="EPHD"/>
    <property type="match status" value="1"/>
</dbReference>
<feature type="compositionally biased region" description="Polar residues" evidence="5">
    <location>
        <begin position="185"/>
        <end position="196"/>
    </location>
</feature>
<feature type="compositionally biased region" description="Pro residues" evidence="5">
    <location>
        <begin position="1060"/>
        <end position="1071"/>
    </location>
</feature>
<keyword evidence="1" id="KW-0597">Phosphoprotein</keyword>
<keyword evidence="3" id="KW-0863">Zinc-finger</keyword>
<keyword evidence="9" id="KW-1185">Reference proteome</keyword>
<dbReference type="VEuPathDB" id="VectorBase:CQUJHB008695"/>
<feature type="compositionally biased region" description="Low complexity" evidence="5">
    <location>
        <begin position="381"/>
        <end position="397"/>
    </location>
</feature>
<dbReference type="GO" id="GO:0005634">
    <property type="term" value="C:nucleus"/>
    <property type="evidence" value="ECO:0007669"/>
    <property type="project" value="TreeGrafter"/>
</dbReference>
<organism>
    <name type="scientific">Culex quinquefasciatus</name>
    <name type="common">Southern house mosquito</name>
    <name type="synonym">Culex pungens</name>
    <dbReference type="NCBI Taxonomy" id="7176"/>
    <lineage>
        <taxon>Eukaryota</taxon>
        <taxon>Metazoa</taxon>
        <taxon>Ecdysozoa</taxon>
        <taxon>Arthropoda</taxon>
        <taxon>Hexapoda</taxon>
        <taxon>Insecta</taxon>
        <taxon>Pterygota</taxon>
        <taxon>Neoptera</taxon>
        <taxon>Endopterygota</taxon>
        <taxon>Diptera</taxon>
        <taxon>Nematocera</taxon>
        <taxon>Culicoidea</taxon>
        <taxon>Culicidae</taxon>
        <taxon>Culicinae</taxon>
        <taxon>Culicini</taxon>
        <taxon>Culex</taxon>
        <taxon>Culex</taxon>
    </lineage>
</organism>
<dbReference type="InterPro" id="IPR034732">
    <property type="entry name" value="EPHD"/>
</dbReference>
<evidence type="ECO:0000256" key="1">
    <source>
        <dbReference type="ARBA" id="ARBA00022553"/>
    </source>
</evidence>
<feature type="compositionally biased region" description="Low complexity" evidence="5">
    <location>
        <begin position="889"/>
        <end position="899"/>
    </location>
</feature>
<feature type="region of interest" description="Disordered" evidence="5">
    <location>
        <begin position="679"/>
        <end position="905"/>
    </location>
</feature>
<feature type="compositionally biased region" description="Low complexity" evidence="5">
    <location>
        <begin position="777"/>
        <end position="801"/>
    </location>
</feature>
<dbReference type="KEGG" id="cqu:CpipJ_CPIJ002321"/>
<feature type="domain" description="PHD-type" evidence="6">
    <location>
        <begin position="1063"/>
        <end position="1169"/>
    </location>
</feature>
<feature type="compositionally biased region" description="Basic residues" evidence="5">
    <location>
        <begin position="825"/>
        <end position="837"/>
    </location>
</feature>
<evidence type="ECO:0000259" key="6">
    <source>
        <dbReference type="PROSITE" id="PS51805"/>
    </source>
</evidence>
<dbReference type="HOGENOM" id="CLU_265932_0_0_1"/>
<feature type="compositionally biased region" description="Low complexity" evidence="5">
    <location>
        <begin position="441"/>
        <end position="480"/>
    </location>
</feature>
<evidence type="ECO:0000313" key="8">
    <source>
        <dbReference type="EnsemblMetazoa" id="CPIJ002321-PA"/>
    </source>
</evidence>
<reference evidence="8" key="2">
    <citation type="submission" date="2021-02" db="UniProtKB">
        <authorList>
            <consortium name="EnsemblMetazoa"/>
        </authorList>
    </citation>
    <scope>IDENTIFICATION</scope>
    <source>
        <strain evidence="8">JHB</strain>
    </source>
</reference>
<feature type="region of interest" description="Disordered" evidence="5">
    <location>
        <begin position="1006"/>
        <end position="1071"/>
    </location>
</feature>
<proteinExistence type="predicted"/>
<dbReference type="EnsemblMetazoa" id="CPIJ002321-RA">
    <property type="protein sequence ID" value="CPIJ002321-PA"/>
    <property type="gene ID" value="CPIJ002321"/>
</dbReference>
<reference evidence="7" key="1">
    <citation type="submission" date="2007-03" db="EMBL/GenBank/DDBJ databases">
        <title>Annotation of Culex pipiens quinquefasciatus.</title>
        <authorList>
            <consortium name="The Broad Institute Genome Sequencing Platform"/>
            <person name="Atkinson P.W."/>
            <person name="Hemingway J."/>
            <person name="Christensen B.M."/>
            <person name="Higgs S."/>
            <person name="Kodira C."/>
            <person name="Hannick L."/>
            <person name="Megy K."/>
            <person name="O'Leary S."/>
            <person name="Pearson M."/>
            <person name="Haas B.J."/>
            <person name="Mauceli E."/>
            <person name="Wortman J.R."/>
            <person name="Lee N.H."/>
            <person name="Guigo R."/>
            <person name="Stanke M."/>
            <person name="Alvarado L."/>
            <person name="Amedeo P."/>
            <person name="Antoine C.H."/>
            <person name="Arensburger P."/>
            <person name="Bidwell S.L."/>
            <person name="Crawford M."/>
            <person name="Camaro F."/>
            <person name="Devon K."/>
            <person name="Engels R."/>
            <person name="Hammond M."/>
            <person name="Howarth C."/>
            <person name="Koehrsen M."/>
            <person name="Lawson D."/>
            <person name="Montgomery P."/>
            <person name="Nene V."/>
            <person name="Nusbaum C."/>
            <person name="Puiu D."/>
            <person name="Romero-Severson J."/>
            <person name="Severson D.W."/>
            <person name="Shumway M."/>
            <person name="Sisk P."/>
            <person name="Stolte C."/>
            <person name="Zeng Q."/>
            <person name="Eisenstadt E."/>
            <person name="Fraser-Liggett C."/>
            <person name="Strausberg R."/>
            <person name="Galagan J."/>
            <person name="Birren B."/>
            <person name="Collins F.H."/>
        </authorList>
    </citation>
    <scope>NUCLEOTIDE SEQUENCE [LARGE SCALE GENOMIC DNA]</scope>
    <source>
        <strain evidence="7">JHB</strain>
    </source>
</reference>
<feature type="compositionally biased region" description="Low complexity" evidence="5">
    <location>
        <begin position="1048"/>
        <end position="1059"/>
    </location>
</feature>
<dbReference type="OrthoDB" id="10029243at2759"/>
<accession>B0W5K6</accession>
<feature type="region of interest" description="Disordered" evidence="5">
    <location>
        <begin position="1"/>
        <end position="52"/>
    </location>
</feature>
<dbReference type="VEuPathDB" id="VectorBase:CPIJ002321"/>
<dbReference type="Gene3D" id="3.30.40.10">
    <property type="entry name" value="Zinc/RING finger domain, C3HC4 (zinc finger)"/>
    <property type="match status" value="1"/>
</dbReference>
<feature type="region of interest" description="Disordered" evidence="5">
    <location>
        <begin position="577"/>
        <end position="608"/>
    </location>
</feature>
<sequence>MSGHNPPHGRLGQPNSTWNPLQVPSYIPRQPQLAHMSSERSMARSPLTWHTPPNHQDQLYNFMSANHKNNLEINPILPTFGRSSGMPLGSVDLSLSSAARSTPSPKGAGNNLQQPGLPGPPPLGPLSQQQQQQGLPSNIPPGMGGGGGPPPAMPDQNDHFHHKMIPGQQPQQQHGQHQQHHHMNANHNRSGPSSQIGGVIQSTAALKDRSGHGPHGIGVGNNGGGGAGSAPSCSFLGPGPGGLPPQAAPQAGGNGYYNMMSTNSNVPPMPAAGPNAASINNRAPGLAAAAGALHNMPPMGPIGAGTDFGGLHIKDAKQLNSEVGKNGRDNSGLLVCMAARRNQSEPLGNDPLVGYFISGGAKNHSGTDHLSLQTPVPPGQSPTRSRSPPASSSSSAALDGGGHQSAPPPQLPPGAAKSFPLISANVPSTPPEVTPDAATDSPPLLRAPSTSPAAPAAAVPVPSPSQSITSNDDSADSNSSKSRRRRKPDRTNKMSSADELERMHDFLTGENSADKCGVDRIDGIDPMRPNIAVRNDIATLALEGISSLSQGLASDSSHSPHITDLSDSTRINLQQQVGTPTATTALNESNNRHPETTRESPRIKSPAAAVSSVISSVLSAAAAMAESRKDSESTSDDCETIDKIAAMISSTEGDVQVPAAAVASSATMTTTGGCCNGPPAGVSAEGTAVPTAEGSSSSASSKPESQHKPDADKSYEEIENKLEEMFAGIEESMPPSCSKSSPAKKSSPSAKQQAPASEPATDILTELAGKAESESTSAGPGSSNSPVAAAAPVEAEPGPSGTQKKVLTPAAKRASAGKAAGTPPNKRKKVLKKKSAHGKGTSFAAAEERMANFGAGKAAPGKKPITKGGKKGAAGSNGGKNAKVKSNEAGATASSSAATDMNGKYKGPFVQVKSDGSHMVINAPINEDDSDKPQKQTKKFANSMNNSEKSKIRGLHVSTLSTKYDADTTDASWMCVFCKTGPHKMRLGDLFGPYIISTKSGEFAESKTDQDYFSEKRTRESLASKLVQPKVEPTAGSGTKSKKRKSVEPTASTSSAVAAAPPPLTATVPPPPPDMFYGMVKAGEDSYEVWLHEDCLVWAPGVHIIGTRIVGLEAAIWNCCRHPCRICGHSGAVVSCLRRGCNAEAHVVCARKHDWELSDEFKAHCKDHSEGGDS</sequence>
<feature type="compositionally biased region" description="Low complexity" evidence="5">
    <location>
        <begin position="125"/>
        <end position="141"/>
    </location>
</feature>
<feature type="region of interest" description="Disordered" evidence="5">
    <location>
        <begin position="924"/>
        <end position="947"/>
    </location>
</feature>
<keyword evidence="2" id="KW-0479">Metal-binding</keyword>
<feature type="compositionally biased region" description="Basic and acidic residues" evidence="5">
    <location>
        <begin position="499"/>
        <end position="516"/>
    </location>
</feature>
<feature type="compositionally biased region" description="Basic and acidic residues" evidence="5">
    <location>
        <begin position="590"/>
        <end position="602"/>
    </location>
</feature>
<feature type="compositionally biased region" description="Low complexity" evidence="5">
    <location>
        <begin position="810"/>
        <end position="821"/>
    </location>
</feature>
<feature type="compositionally biased region" description="Basic and acidic residues" evidence="5">
    <location>
        <begin position="1006"/>
        <end position="1022"/>
    </location>
</feature>
<dbReference type="GO" id="GO:0006357">
    <property type="term" value="P:regulation of transcription by RNA polymerase II"/>
    <property type="evidence" value="ECO:0007669"/>
    <property type="project" value="TreeGrafter"/>
</dbReference>
<evidence type="ECO:0000256" key="2">
    <source>
        <dbReference type="ARBA" id="ARBA00022723"/>
    </source>
</evidence>
<evidence type="ECO:0000256" key="4">
    <source>
        <dbReference type="ARBA" id="ARBA00022833"/>
    </source>
</evidence>
<dbReference type="Pfam" id="PF13771">
    <property type="entry name" value="zf-HC5HC2H"/>
    <property type="match status" value="1"/>
</dbReference>
<dbReference type="OMA" id="DRKVYCQ"/>
<dbReference type="GO" id="GO:0008270">
    <property type="term" value="F:zinc ion binding"/>
    <property type="evidence" value="ECO:0007669"/>
    <property type="project" value="UniProtKB-KW"/>
</dbReference>
<feature type="compositionally biased region" description="Low complexity" evidence="5">
    <location>
        <begin position="854"/>
        <end position="863"/>
    </location>
</feature>
<dbReference type="PANTHER" id="PTHR14955:SF4">
    <property type="entry name" value="PHD-TYPE DOMAIN-CONTAINING PROTEIN"/>
    <property type="match status" value="1"/>
</dbReference>
<protein>
    <recommendedName>
        <fullName evidence="6">PHD-type domain-containing protein</fullName>
    </recommendedName>
</protein>
<dbReference type="STRING" id="7176.B0W5K6"/>
<dbReference type="eggNOG" id="KOG1084">
    <property type="taxonomic scope" value="Eukaryota"/>
</dbReference>
<evidence type="ECO:0000256" key="3">
    <source>
        <dbReference type="ARBA" id="ARBA00022771"/>
    </source>
</evidence>
<evidence type="ECO:0000313" key="9">
    <source>
        <dbReference type="Proteomes" id="UP000002320"/>
    </source>
</evidence>
<dbReference type="InterPro" id="IPR013083">
    <property type="entry name" value="Znf_RING/FYVE/PHD"/>
</dbReference>
<dbReference type="InParanoid" id="B0W5K6"/>
<feature type="region of interest" description="Disordered" evidence="5">
    <location>
        <begin position="364"/>
        <end position="516"/>
    </location>
</feature>
<feature type="compositionally biased region" description="Basic and acidic residues" evidence="5">
    <location>
        <begin position="704"/>
        <end position="724"/>
    </location>
</feature>
<feature type="compositionally biased region" description="Low complexity" evidence="5">
    <location>
        <begin position="166"/>
        <end position="176"/>
    </location>
</feature>
<dbReference type="Proteomes" id="UP000002320">
    <property type="component" value="Unassembled WGS sequence"/>
</dbReference>
<dbReference type="InterPro" id="IPR052440">
    <property type="entry name" value="Trans_Reg/Chrom_Remod"/>
</dbReference>
<feature type="compositionally biased region" description="Polar residues" evidence="5">
    <location>
        <begin position="577"/>
        <end position="589"/>
    </location>
</feature>
<dbReference type="AlphaFoldDB" id="B0W5K6"/>
<feature type="region of interest" description="Disordered" evidence="5">
    <location>
        <begin position="96"/>
        <end position="196"/>
    </location>
</feature>
<evidence type="ECO:0000256" key="5">
    <source>
        <dbReference type="SAM" id="MobiDB-lite"/>
    </source>
</evidence>
<evidence type="ECO:0000313" key="7">
    <source>
        <dbReference type="EMBL" id="EDS35489.1"/>
    </source>
</evidence>
<feature type="compositionally biased region" description="Low complexity" evidence="5">
    <location>
        <begin position="734"/>
        <end position="757"/>
    </location>
</feature>
<feature type="compositionally biased region" description="Polar residues" evidence="5">
    <location>
        <begin position="13"/>
        <end position="22"/>
    </location>
</feature>
<keyword evidence="4" id="KW-0862">Zinc</keyword>
<dbReference type="EMBL" id="DS231843">
    <property type="protein sequence ID" value="EDS35489.1"/>
    <property type="molecule type" value="Genomic_DNA"/>
</dbReference>
<name>B0W5K6_CULQU</name>
<gene>
    <name evidence="8" type="primary">6033560</name>
    <name evidence="7" type="ORF">CpipJ_CPIJ002321</name>
</gene>